<evidence type="ECO:0000313" key="1">
    <source>
        <dbReference type="EMBL" id="KAH7024539.1"/>
    </source>
</evidence>
<sequence>MLTVSFPSASSWWDTYEEHGAECYDLSALDSLLDTLRTDLFFFPVDVSVRNQICENLVDLRLELPTTRTFGTLFPHVDTITTTPRSAARPRSLFPKLRSLFITITDATGPAGSWEYASYEYGYNDMDLSAVDGDMADPYYSGFPPSNLQLRDGRNRDHQRDLWRFVASCRSINALYVEATQALRLDELWEVVDEEEQKRGFLRAEHGEHDWTRSGLATLGLCRIDTSVQALLRMIQPNYKAVQDDTKQISPVRRINLDRVKLVPDNTVSDNPGAEKCAWATLYSFLHPERCPALDFLGICYLSYFSTHPDFTYAHRLSEDWASMWTTSDEDWDALSGLFQANPRLAVQGLADRWCLASEVLEVRDL</sequence>
<gene>
    <name evidence="1" type="ORF">B0I36DRAFT_331600</name>
</gene>
<dbReference type="EMBL" id="JAGTJQ010000009">
    <property type="protein sequence ID" value="KAH7024539.1"/>
    <property type="molecule type" value="Genomic_DNA"/>
</dbReference>
<name>A0A9P8XWI6_9PEZI</name>
<accession>A0A9P8XWI6</accession>
<protein>
    <submittedName>
        <fullName evidence="1">Uncharacterized protein</fullName>
    </submittedName>
</protein>
<evidence type="ECO:0000313" key="2">
    <source>
        <dbReference type="Proteomes" id="UP000756346"/>
    </source>
</evidence>
<dbReference type="GeneID" id="70184546"/>
<dbReference type="AlphaFoldDB" id="A0A9P8XWI6"/>
<organism evidence="1 2">
    <name type="scientific">Microdochium trichocladiopsis</name>
    <dbReference type="NCBI Taxonomy" id="1682393"/>
    <lineage>
        <taxon>Eukaryota</taxon>
        <taxon>Fungi</taxon>
        <taxon>Dikarya</taxon>
        <taxon>Ascomycota</taxon>
        <taxon>Pezizomycotina</taxon>
        <taxon>Sordariomycetes</taxon>
        <taxon>Xylariomycetidae</taxon>
        <taxon>Xylariales</taxon>
        <taxon>Microdochiaceae</taxon>
        <taxon>Microdochium</taxon>
    </lineage>
</organism>
<dbReference type="OrthoDB" id="5137852at2759"/>
<dbReference type="Proteomes" id="UP000756346">
    <property type="component" value="Unassembled WGS sequence"/>
</dbReference>
<proteinExistence type="predicted"/>
<reference evidence="1" key="1">
    <citation type="journal article" date="2021" name="Nat. Commun.">
        <title>Genetic determinants of endophytism in the Arabidopsis root mycobiome.</title>
        <authorList>
            <person name="Mesny F."/>
            <person name="Miyauchi S."/>
            <person name="Thiergart T."/>
            <person name="Pickel B."/>
            <person name="Atanasova L."/>
            <person name="Karlsson M."/>
            <person name="Huettel B."/>
            <person name="Barry K.W."/>
            <person name="Haridas S."/>
            <person name="Chen C."/>
            <person name="Bauer D."/>
            <person name="Andreopoulos W."/>
            <person name="Pangilinan J."/>
            <person name="LaButti K."/>
            <person name="Riley R."/>
            <person name="Lipzen A."/>
            <person name="Clum A."/>
            <person name="Drula E."/>
            <person name="Henrissat B."/>
            <person name="Kohler A."/>
            <person name="Grigoriev I.V."/>
            <person name="Martin F.M."/>
            <person name="Hacquard S."/>
        </authorList>
    </citation>
    <scope>NUCLEOTIDE SEQUENCE</scope>
    <source>
        <strain evidence="1">MPI-CAGE-CH-0230</strain>
    </source>
</reference>
<dbReference type="RefSeq" id="XP_046008087.1">
    <property type="nucleotide sequence ID" value="XM_046155000.1"/>
</dbReference>
<comment type="caution">
    <text evidence="1">The sequence shown here is derived from an EMBL/GenBank/DDBJ whole genome shotgun (WGS) entry which is preliminary data.</text>
</comment>
<keyword evidence="2" id="KW-1185">Reference proteome</keyword>